<dbReference type="SMART" id="SM00487">
    <property type="entry name" value="DEXDc"/>
    <property type="match status" value="1"/>
</dbReference>
<dbReference type="EC" id="5.6.2.4" evidence="16"/>
<keyword evidence="7 20" id="KW-0378">Hydrolase</keyword>
<dbReference type="RefSeq" id="WP_155084421.1">
    <property type="nucleotide sequence ID" value="NZ_WMIA01000021.1"/>
</dbReference>
<keyword evidence="6" id="KW-0227">DNA damage</keyword>
<dbReference type="Pfam" id="PF14493">
    <property type="entry name" value="HTH_40"/>
    <property type="match status" value="1"/>
</dbReference>
<evidence type="ECO:0000256" key="1">
    <source>
        <dbReference type="ARBA" id="ARBA00001946"/>
    </source>
</evidence>
<evidence type="ECO:0000256" key="2">
    <source>
        <dbReference type="ARBA" id="ARBA00001947"/>
    </source>
</evidence>
<dbReference type="Gene3D" id="1.10.10.1390">
    <property type="entry name" value="ATP-dependent DNA helicase RecQ"/>
    <property type="match status" value="1"/>
</dbReference>
<evidence type="ECO:0000256" key="4">
    <source>
        <dbReference type="ARBA" id="ARBA00022723"/>
    </source>
</evidence>
<organism evidence="20 21">
    <name type="scientific">Cyanobacterium aponinum 0216</name>
    <dbReference type="NCBI Taxonomy" id="2676140"/>
    <lineage>
        <taxon>Bacteria</taxon>
        <taxon>Bacillati</taxon>
        <taxon>Cyanobacteriota</taxon>
        <taxon>Cyanophyceae</taxon>
        <taxon>Oscillatoriophycideae</taxon>
        <taxon>Chroococcales</taxon>
        <taxon>Geminocystaceae</taxon>
        <taxon>Cyanobacterium</taxon>
    </lineage>
</organism>
<evidence type="ECO:0000256" key="15">
    <source>
        <dbReference type="ARBA" id="ARBA00034617"/>
    </source>
</evidence>
<dbReference type="InterPro" id="IPR004589">
    <property type="entry name" value="DNA_helicase_ATP-dep_RecQ"/>
</dbReference>
<evidence type="ECO:0000256" key="13">
    <source>
        <dbReference type="ARBA" id="ARBA00023204"/>
    </source>
</evidence>
<dbReference type="CDD" id="cd18794">
    <property type="entry name" value="SF2_C_RecQ"/>
    <property type="match status" value="1"/>
</dbReference>
<dbReference type="SMART" id="SM00956">
    <property type="entry name" value="RQC"/>
    <property type="match status" value="1"/>
</dbReference>
<dbReference type="InterPro" id="IPR036388">
    <property type="entry name" value="WH-like_DNA-bd_sf"/>
</dbReference>
<dbReference type="SUPFAM" id="SSF47819">
    <property type="entry name" value="HRDC-like"/>
    <property type="match status" value="1"/>
</dbReference>
<dbReference type="InterPro" id="IPR011545">
    <property type="entry name" value="DEAD/DEAH_box_helicase_dom"/>
</dbReference>
<dbReference type="InterPro" id="IPR029491">
    <property type="entry name" value="Helicase_HTH"/>
</dbReference>
<dbReference type="GO" id="GO:0030894">
    <property type="term" value="C:replisome"/>
    <property type="evidence" value="ECO:0007669"/>
    <property type="project" value="TreeGrafter"/>
</dbReference>
<dbReference type="InterPro" id="IPR002121">
    <property type="entry name" value="HRDC_dom"/>
</dbReference>
<feature type="domain" description="Helicase C-terminal" evidence="19">
    <location>
        <begin position="222"/>
        <end position="367"/>
    </location>
</feature>
<keyword evidence="10" id="KW-0067">ATP-binding</keyword>
<evidence type="ECO:0000256" key="6">
    <source>
        <dbReference type="ARBA" id="ARBA00022763"/>
    </source>
</evidence>
<dbReference type="PANTHER" id="PTHR13710">
    <property type="entry name" value="DNA HELICASE RECQ FAMILY MEMBER"/>
    <property type="match status" value="1"/>
</dbReference>
<evidence type="ECO:0000256" key="5">
    <source>
        <dbReference type="ARBA" id="ARBA00022741"/>
    </source>
</evidence>
<dbReference type="InterPro" id="IPR032284">
    <property type="entry name" value="RecQ_Zn-bd"/>
</dbReference>
<dbReference type="FunFam" id="3.40.50.300:FF:000296">
    <property type="entry name" value="ATP-dependent DNA helicase RecQ"/>
    <property type="match status" value="1"/>
</dbReference>
<dbReference type="EMBL" id="WMIA01000021">
    <property type="protein sequence ID" value="MTF40118.1"/>
    <property type="molecule type" value="Genomic_DNA"/>
</dbReference>
<dbReference type="InterPro" id="IPR044876">
    <property type="entry name" value="HRDC_dom_sf"/>
</dbReference>
<dbReference type="Proteomes" id="UP000437131">
    <property type="component" value="Unassembled WGS sequence"/>
</dbReference>
<comment type="similarity">
    <text evidence="3">Belongs to the helicase family. RecQ subfamily.</text>
</comment>
<evidence type="ECO:0000313" key="20">
    <source>
        <dbReference type="EMBL" id="MTF40118.1"/>
    </source>
</evidence>
<dbReference type="Gene3D" id="1.10.150.80">
    <property type="entry name" value="HRDC domain"/>
    <property type="match status" value="1"/>
</dbReference>
<evidence type="ECO:0000256" key="7">
    <source>
        <dbReference type="ARBA" id="ARBA00022801"/>
    </source>
</evidence>
<keyword evidence="11" id="KW-0238">DNA-binding</keyword>
<dbReference type="GO" id="GO:0016787">
    <property type="term" value="F:hydrolase activity"/>
    <property type="evidence" value="ECO:0007669"/>
    <property type="project" value="UniProtKB-KW"/>
</dbReference>
<evidence type="ECO:0000259" key="17">
    <source>
        <dbReference type="PROSITE" id="PS50967"/>
    </source>
</evidence>
<dbReference type="PANTHER" id="PTHR13710:SF105">
    <property type="entry name" value="ATP-DEPENDENT DNA HELICASE Q1"/>
    <property type="match status" value="1"/>
</dbReference>
<dbReference type="GO" id="GO:0005524">
    <property type="term" value="F:ATP binding"/>
    <property type="evidence" value="ECO:0007669"/>
    <property type="project" value="UniProtKB-KW"/>
</dbReference>
<comment type="cofactor">
    <cofactor evidence="1">
        <name>Mg(2+)</name>
        <dbReference type="ChEBI" id="CHEBI:18420"/>
    </cofactor>
</comment>
<sequence length="707" mass="81805">MSSLRQSLKKYFGYDSFREGQEEIIQNALNNRDLLIIMPTGGGKSLCFQLPALLKKGVTIVISPLISLMQDQVTSLHDNGIGATFINSTLDFQEIKHREQLILSGKIKLLYLAPERLISEKFQSFLNTVAQTNAIASFAIDEAHCISEWGHDFRLEYRQLRQLRQRFPQIPITALTATATPRVQQDIIQQLRLRNPIIRRFSFNRPNLYYEVKPREKRNYHQILQLINSLEGSGIIYCLARKTTEDLAYRLRQDNISALPYHGGLTDEMRSHHQDCFIRDDARIMVATVAFGMGINKPDVRFVIHHDLPRNIESYYQESGRAGRDGEPAKCILLYNPSDEYKINYFIKQKENINEQKQAREQLKKVQEYAETNYCRRIVQLGYFGEKYKGDCGGCDNCLNPKKFVDWTIEAQKFLSCVARTREKFGMNHIINILRGAKNQKIYQYGHHLLSTYGIGKDHTTKEWQYLGRSLVYQGLVSQSNDGYKILKLNNESWKILQHKRKVKIALNNEQNNNSQDLDNPRKLETEILLSRLKKLRKKLADEENIAPYVIFGDSTLKVMAQLQPISLESLSKISGVTEYKLNKYGNYFLREIISFNHEQPVITPLPSHTHMKTLQFYQQGLTVSEIAKKRGLTESTIISHFCELIELNQPVNVNEFVNPEKQKNISEALNKIGDKFLKPIRDYLGSEYSYDEIKLVKAKLASYKIK</sequence>
<dbReference type="GO" id="GO:0006260">
    <property type="term" value="P:DNA replication"/>
    <property type="evidence" value="ECO:0007669"/>
    <property type="project" value="InterPro"/>
</dbReference>
<dbReference type="CDD" id="cd17920">
    <property type="entry name" value="DEXHc_RecQ"/>
    <property type="match status" value="1"/>
</dbReference>
<evidence type="ECO:0000256" key="12">
    <source>
        <dbReference type="ARBA" id="ARBA00023172"/>
    </source>
</evidence>
<dbReference type="InterPro" id="IPR014001">
    <property type="entry name" value="Helicase_ATP-bd"/>
</dbReference>
<reference evidence="20 21" key="1">
    <citation type="submission" date="2019-11" db="EMBL/GenBank/DDBJ databases">
        <title>Isolation of a new High Light Tolerant Cyanobacteria.</title>
        <authorList>
            <person name="Dobson Z."/>
            <person name="Vaughn N."/>
            <person name="Vaughn M."/>
            <person name="Fromme P."/>
            <person name="Mazor Y."/>
        </authorList>
    </citation>
    <scope>NUCLEOTIDE SEQUENCE [LARGE SCALE GENOMIC DNA]</scope>
    <source>
        <strain evidence="20 21">0216</strain>
    </source>
</reference>
<dbReference type="GO" id="GO:0006281">
    <property type="term" value="P:DNA repair"/>
    <property type="evidence" value="ECO:0007669"/>
    <property type="project" value="UniProtKB-KW"/>
</dbReference>
<evidence type="ECO:0000256" key="8">
    <source>
        <dbReference type="ARBA" id="ARBA00022806"/>
    </source>
</evidence>
<dbReference type="SUPFAM" id="SSF52540">
    <property type="entry name" value="P-loop containing nucleoside triphosphate hydrolases"/>
    <property type="match status" value="2"/>
</dbReference>
<dbReference type="Gene3D" id="3.40.50.300">
    <property type="entry name" value="P-loop containing nucleotide triphosphate hydrolases"/>
    <property type="match status" value="2"/>
</dbReference>
<dbReference type="GO" id="GO:0043590">
    <property type="term" value="C:bacterial nucleoid"/>
    <property type="evidence" value="ECO:0007669"/>
    <property type="project" value="TreeGrafter"/>
</dbReference>
<dbReference type="GO" id="GO:0006310">
    <property type="term" value="P:DNA recombination"/>
    <property type="evidence" value="ECO:0007669"/>
    <property type="project" value="UniProtKB-UniRule"/>
</dbReference>
<keyword evidence="9" id="KW-0862">Zinc</keyword>
<keyword evidence="8 20" id="KW-0347">Helicase</keyword>
<feature type="domain" description="Helicase ATP-binding" evidence="18">
    <location>
        <begin position="25"/>
        <end position="197"/>
    </location>
</feature>
<dbReference type="Gene3D" id="1.10.10.10">
    <property type="entry name" value="Winged helix-like DNA-binding domain superfamily/Winged helix DNA-binding domain"/>
    <property type="match status" value="1"/>
</dbReference>
<dbReference type="NCBIfam" id="TIGR01389">
    <property type="entry name" value="recQ"/>
    <property type="match status" value="1"/>
</dbReference>
<dbReference type="GO" id="GO:0005737">
    <property type="term" value="C:cytoplasm"/>
    <property type="evidence" value="ECO:0007669"/>
    <property type="project" value="TreeGrafter"/>
</dbReference>
<evidence type="ECO:0000313" key="21">
    <source>
        <dbReference type="Proteomes" id="UP000437131"/>
    </source>
</evidence>
<dbReference type="GO" id="GO:0046872">
    <property type="term" value="F:metal ion binding"/>
    <property type="evidence" value="ECO:0007669"/>
    <property type="project" value="UniProtKB-KW"/>
</dbReference>
<evidence type="ECO:0000259" key="18">
    <source>
        <dbReference type="PROSITE" id="PS51192"/>
    </source>
</evidence>
<dbReference type="Pfam" id="PF00270">
    <property type="entry name" value="DEAD"/>
    <property type="match status" value="1"/>
</dbReference>
<dbReference type="InterPro" id="IPR027417">
    <property type="entry name" value="P-loop_NTPase"/>
</dbReference>
<comment type="catalytic activity">
    <reaction evidence="15">
        <text>Couples ATP hydrolysis with the unwinding of duplex DNA by translocating in the 3'-5' direction.</text>
        <dbReference type="EC" id="5.6.2.4"/>
    </reaction>
</comment>
<keyword evidence="4" id="KW-0479">Metal-binding</keyword>
<protein>
    <recommendedName>
        <fullName evidence="16">DNA helicase RecQ</fullName>
        <ecNumber evidence="16">5.6.2.4</ecNumber>
    </recommendedName>
</protein>
<evidence type="ECO:0000256" key="9">
    <source>
        <dbReference type="ARBA" id="ARBA00022833"/>
    </source>
</evidence>
<comment type="cofactor">
    <cofactor evidence="2">
        <name>Zn(2+)</name>
        <dbReference type="ChEBI" id="CHEBI:29105"/>
    </cofactor>
</comment>
<dbReference type="InterPro" id="IPR001650">
    <property type="entry name" value="Helicase_C-like"/>
</dbReference>
<keyword evidence="5" id="KW-0547">Nucleotide-binding</keyword>
<dbReference type="PROSITE" id="PS51194">
    <property type="entry name" value="HELICASE_CTER"/>
    <property type="match status" value="1"/>
</dbReference>
<dbReference type="GO" id="GO:0009378">
    <property type="term" value="F:four-way junction helicase activity"/>
    <property type="evidence" value="ECO:0007669"/>
    <property type="project" value="TreeGrafter"/>
</dbReference>
<keyword evidence="14" id="KW-0413">Isomerase</keyword>
<dbReference type="Pfam" id="PF00570">
    <property type="entry name" value="HRDC"/>
    <property type="match status" value="1"/>
</dbReference>
<dbReference type="GO" id="GO:0009432">
    <property type="term" value="P:SOS response"/>
    <property type="evidence" value="ECO:0007669"/>
    <property type="project" value="UniProtKB-UniRule"/>
</dbReference>
<dbReference type="SMART" id="SM00490">
    <property type="entry name" value="HELICc"/>
    <property type="match status" value="1"/>
</dbReference>
<evidence type="ECO:0000256" key="11">
    <source>
        <dbReference type="ARBA" id="ARBA00023125"/>
    </source>
</evidence>
<evidence type="ECO:0000256" key="14">
    <source>
        <dbReference type="ARBA" id="ARBA00023235"/>
    </source>
</evidence>
<accession>A0A844GYU8</accession>
<dbReference type="AlphaFoldDB" id="A0A844GYU8"/>
<dbReference type="NCBIfam" id="TIGR00614">
    <property type="entry name" value="recQ_fam"/>
    <property type="match status" value="1"/>
</dbReference>
<dbReference type="GO" id="GO:0043138">
    <property type="term" value="F:3'-5' DNA helicase activity"/>
    <property type="evidence" value="ECO:0007669"/>
    <property type="project" value="UniProtKB-EC"/>
</dbReference>
<dbReference type="PROSITE" id="PS50967">
    <property type="entry name" value="HRDC"/>
    <property type="match status" value="1"/>
</dbReference>
<gene>
    <name evidence="20" type="primary">recQ</name>
    <name evidence="20" type="ORF">GGC33_14445</name>
</gene>
<dbReference type="Pfam" id="PF09382">
    <property type="entry name" value="RQC"/>
    <property type="match status" value="1"/>
</dbReference>
<dbReference type="FunFam" id="3.40.50.300:FF:000156">
    <property type="entry name" value="ATP-dependent DNA helicase recQ"/>
    <property type="match status" value="1"/>
</dbReference>
<dbReference type="SMART" id="SM00341">
    <property type="entry name" value="HRDC"/>
    <property type="match status" value="1"/>
</dbReference>
<dbReference type="Pfam" id="PF16124">
    <property type="entry name" value="RecQ_Zn_bind"/>
    <property type="match status" value="1"/>
</dbReference>
<dbReference type="InterPro" id="IPR018982">
    <property type="entry name" value="RQC_domain"/>
</dbReference>
<evidence type="ECO:0000259" key="19">
    <source>
        <dbReference type="PROSITE" id="PS51194"/>
    </source>
</evidence>
<feature type="domain" description="HRDC" evidence="17">
    <location>
        <begin position="523"/>
        <end position="603"/>
    </location>
</feature>
<name>A0A844GYU8_9CHRO</name>
<evidence type="ECO:0000256" key="3">
    <source>
        <dbReference type="ARBA" id="ARBA00005446"/>
    </source>
</evidence>
<keyword evidence="13" id="KW-0234">DNA repair</keyword>
<dbReference type="Pfam" id="PF00271">
    <property type="entry name" value="Helicase_C"/>
    <property type="match status" value="1"/>
</dbReference>
<dbReference type="InterPro" id="IPR006293">
    <property type="entry name" value="DNA_helicase_ATP-dep_RecQ_bac"/>
</dbReference>
<evidence type="ECO:0000256" key="16">
    <source>
        <dbReference type="NCBIfam" id="TIGR01389"/>
    </source>
</evidence>
<comment type="caution">
    <text evidence="20">The sequence shown here is derived from an EMBL/GenBank/DDBJ whole genome shotgun (WGS) entry which is preliminary data.</text>
</comment>
<dbReference type="GO" id="GO:0003677">
    <property type="term" value="F:DNA binding"/>
    <property type="evidence" value="ECO:0007669"/>
    <property type="project" value="UniProtKB-KW"/>
</dbReference>
<proteinExistence type="inferred from homology"/>
<dbReference type="InterPro" id="IPR010997">
    <property type="entry name" value="HRDC-like_sf"/>
</dbReference>
<keyword evidence="12" id="KW-0233">DNA recombination</keyword>
<evidence type="ECO:0000256" key="10">
    <source>
        <dbReference type="ARBA" id="ARBA00022840"/>
    </source>
</evidence>
<dbReference type="PROSITE" id="PS51192">
    <property type="entry name" value="HELICASE_ATP_BIND_1"/>
    <property type="match status" value="1"/>
</dbReference>